<feature type="domain" description="Peptidase C14 caspase" evidence="1">
    <location>
        <begin position="1"/>
        <end position="180"/>
    </location>
</feature>
<dbReference type="AlphaFoldDB" id="A0A3N4QDA7"/>
<reference evidence="2 3" key="1">
    <citation type="submission" date="2018-11" db="EMBL/GenBank/DDBJ databases">
        <title>Chitinophaga lutea sp.nov., isolate from arsenic contaminated soil.</title>
        <authorList>
            <person name="Zong Y."/>
        </authorList>
    </citation>
    <scope>NUCLEOTIDE SEQUENCE [LARGE SCALE GENOMIC DNA]</scope>
    <source>
        <strain evidence="2 3">ZY74</strain>
    </source>
</reference>
<dbReference type="Proteomes" id="UP000278351">
    <property type="component" value="Unassembled WGS sequence"/>
</dbReference>
<proteinExistence type="predicted"/>
<dbReference type="InterPro" id="IPR029030">
    <property type="entry name" value="Caspase-like_dom_sf"/>
</dbReference>
<dbReference type="PANTHER" id="PTHR48104">
    <property type="entry name" value="METACASPASE-4"/>
    <property type="match status" value="1"/>
</dbReference>
<dbReference type="GO" id="GO:0006508">
    <property type="term" value="P:proteolysis"/>
    <property type="evidence" value="ECO:0007669"/>
    <property type="project" value="InterPro"/>
</dbReference>
<dbReference type="SUPFAM" id="SSF52129">
    <property type="entry name" value="Caspase-like"/>
    <property type="match status" value="1"/>
</dbReference>
<dbReference type="PANTHER" id="PTHR48104:SF30">
    <property type="entry name" value="METACASPASE-1"/>
    <property type="match status" value="1"/>
</dbReference>
<dbReference type="EMBL" id="RPDH01000002">
    <property type="protein sequence ID" value="RPE09734.1"/>
    <property type="molecule type" value="Genomic_DNA"/>
</dbReference>
<dbReference type="RefSeq" id="WP_123848715.1">
    <property type="nucleotide sequence ID" value="NZ_RPDH01000002.1"/>
</dbReference>
<dbReference type="InterPro" id="IPR050452">
    <property type="entry name" value="Metacaspase"/>
</dbReference>
<sequence length="313" mass="34074">MRKALIVGINDYPGGARLRGCINDANQVAALLNTNADGSPNFDVMLSTGVKTRASLRSLILNVFKGEDEVSLFYFSGHGCVTDTGGYIMTPDFSRYDEGIYMDEILKMVSLSPARHKVVILDCCYSGTMGSPALGGNNAAYLNKGVTILASSRSTEVSMEVAGQGVFTSLLIGALDGGAADIAGEVTPGNIYSYIDKALGAWKQRPVFKANIVQSIHLRKVNPLVPLPALRKLTVYFPTAGSEFQLDPSYEFTTSQPNEEHINIFKILRKMQLIGLVEPVGEEYMYWAAVNNKSCRLTSLGRYYWGVLTSGRL</sequence>
<comment type="caution">
    <text evidence="2">The sequence shown here is derived from an EMBL/GenBank/DDBJ whole genome shotgun (WGS) entry which is preliminary data.</text>
</comment>
<dbReference type="OrthoDB" id="9812126at2"/>
<evidence type="ECO:0000313" key="2">
    <source>
        <dbReference type="EMBL" id="RPE09734.1"/>
    </source>
</evidence>
<accession>A0A3N4QDA7</accession>
<evidence type="ECO:0000259" key="1">
    <source>
        <dbReference type="Pfam" id="PF00656"/>
    </source>
</evidence>
<keyword evidence="3" id="KW-1185">Reference proteome</keyword>
<protein>
    <submittedName>
        <fullName evidence="2">Caspase family protein</fullName>
    </submittedName>
</protein>
<organism evidence="2 3">
    <name type="scientific">Chitinophaga lutea</name>
    <dbReference type="NCBI Taxonomy" id="2488634"/>
    <lineage>
        <taxon>Bacteria</taxon>
        <taxon>Pseudomonadati</taxon>
        <taxon>Bacteroidota</taxon>
        <taxon>Chitinophagia</taxon>
        <taxon>Chitinophagales</taxon>
        <taxon>Chitinophagaceae</taxon>
        <taxon>Chitinophaga</taxon>
    </lineage>
</organism>
<dbReference type="Gene3D" id="3.40.50.1460">
    <property type="match status" value="1"/>
</dbReference>
<dbReference type="Pfam" id="PF00656">
    <property type="entry name" value="Peptidase_C14"/>
    <property type="match status" value="1"/>
</dbReference>
<gene>
    <name evidence="2" type="ORF">EGT74_22440</name>
</gene>
<dbReference type="GO" id="GO:0005737">
    <property type="term" value="C:cytoplasm"/>
    <property type="evidence" value="ECO:0007669"/>
    <property type="project" value="TreeGrafter"/>
</dbReference>
<dbReference type="InterPro" id="IPR011600">
    <property type="entry name" value="Pept_C14_caspase"/>
</dbReference>
<dbReference type="GO" id="GO:0004197">
    <property type="term" value="F:cysteine-type endopeptidase activity"/>
    <property type="evidence" value="ECO:0007669"/>
    <property type="project" value="InterPro"/>
</dbReference>
<evidence type="ECO:0000313" key="3">
    <source>
        <dbReference type="Proteomes" id="UP000278351"/>
    </source>
</evidence>
<name>A0A3N4QDA7_9BACT</name>